<dbReference type="SMART" id="SM00530">
    <property type="entry name" value="HTH_XRE"/>
    <property type="match status" value="1"/>
</dbReference>
<organism evidence="2 3">
    <name type="scientific">Nocardia xishanensis</name>
    <dbReference type="NCBI Taxonomy" id="238964"/>
    <lineage>
        <taxon>Bacteria</taxon>
        <taxon>Bacillati</taxon>
        <taxon>Actinomycetota</taxon>
        <taxon>Actinomycetes</taxon>
        <taxon>Mycobacteriales</taxon>
        <taxon>Nocardiaceae</taxon>
        <taxon>Nocardia</taxon>
    </lineage>
</organism>
<dbReference type="RefSeq" id="WP_364827877.1">
    <property type="nucleotide sequence ID" value="NZ_JBFAYM010000033.1"/>
</dbReference>
<evidence type="ECO:0000259" key="1">
    <source>
        <dbReference type="PROSITE" id="PS50943"/>
    </source>
</evidence>
<name>A0ABW7X480_9NOCA</name>
<evidence type="ECO:0000313" key="2">
    <source>
        <dbReference type="EMBL" id="MFI2475923.1"/>
    </source>
</evidence>
<dbReference type="InterPro" id="IPR043917">
    <property type="entry name" value="DUF5753"/>
</dbReference>
<comment type="caution">
    <text evidence="2">The sequence shown here is derived from an EMBL/GenBank/DDBJ whole genome shotgun (WGS) entry which is preliminary data.</text>
</comment>
<dbReference type="InterPro" id="IPR010982">
    <property type="entry name" value="Lambda_DNA-bd_dom_sf"/>
</dbReference>
<accession>A0ABW7X480</accession>
<evidence type="ECO:0000313" key="3">
    <source>
        <dbReference type="Proteomes" id="UP001611415"/>
    </source>
</evidence>
<feature type="domain" description="HTH cro/C1-type" evidence="1">
    <location>
        <begin position="16"/>
        <end position="52"/>
    </location>
</feature>
<sequence length="279" mass="31427">MTSSVHEAREALGLRLRELRRDADLTARRLAELGGWHESKVSRIEHGKQSPSEIDLRAWCEHTGNGDHFADLVATLRNIEAAYLEWRRILGTGMRRPQKARVRLESETNSMRWYEPYVFPGLLQTPAYAEGILRKVISFYDVPDDLEEGVAARIERQHVLYRGRRRFNFVVAEQVLHTTVGDDKVMYGQLDRLLNVMTLPSIAFGIIPAASSYAAPATNGFAIFDNRLVQVETISAELAVTQPREITLYERMFTVLAGQAVYGDGARALIGRALEARSG</sequence>
<dbReference type="InterPro" id="IPR001387">
    <property type="entry name" value="Cro/C1-type_HTH"/>
</dbReference>
<dbReference type="Pfam" id="PF19054">
    <property type="entry name" value="DUF5753"/>
    <property type="match status" value="1"/>
</dbReference>
<dbReference type="EMBL" id="JBIRYO010000014">
    <property type="protein sequence ID" value="MFI2475923.1"/>
    <property type="molecule type" value="Genomic_DNA"/>
</dbReference>
<gene>
    <name evidence="2" type="ORF">ACH49W_21325</name>
</gene>
<dbReference type="PROSITE" id="PS50943">
    <property type="entry name" value="HTH_CROC1"/>
    <property type="match status" value="1"/>
</dbReference>
<dbReference type="Gene3D" id="1.10.260.40">
    <property type="entry name" value="lambda repressor-like DNA-binding domains"/>
    <property type="match status" value="1"/>
</dbReference>
<dbReference type="CDD" id="cd00093">
    <property type="entry name" value="HTH_XRE"/>
    <property type="match status" value="1"/>
</dbReference>
<dbReference type="Pfam" id="PF13560">
    <property type="entry name" value="HTH_31"/>
    <property type="match status" value="1"/>
</dbReference>
<proteinExistence type="predicted"/>
<keyword evidence="3" id="KW-1185">Reference proteome</keyword>
<dbReference type="SUPFAM" id="SSF47413">
    <property type="entry name" value="lambda repressor-like DNA-binding domains"/>
    <property type="match status" value="1"/>
</dbReference>
<reference evidence="2 3" key="1">
    <citation type="submission" date="2024-10" db="EMBL/GenBank/DDBJ databases">
        <title>The Natural Products Discovery Center: Release of the First 8490 Sequenced Strains for Exploring Actinobacteria Biosynthetic Diversity.</title>
        <authorList>
            <person name="Kalkreuter E."/>
            <person name="Kautsar S.A."/>
            <person name="Yang D."/>
            <person name="Bader C.D."/>
            <person name="Teijaro C.N."/>
            <person name="Fluegel L."/>
            <person name="Davis C.M."/>
            <person name="Simpson J.R."/>
            <person name="Lauterbach L."/>
            <person name="Steele A.D."/>
            <person name="Gui C."/>
            <person name="Meng S."/>
            <person name="Li G."/>
            <person name="Viehrig K."/>
            <person name="Ye F."/>
            <person name="Su P."/>
            <person name="Kiefer A.F."/>
            <person name="Nichols A."/>
            <person name="Cepeda A.J."/>
            <person name="Yan W."/>
            <person name="Fan B."/>
            <person name="Jiang Y."/>
            <person name="Adhikari A."/>
            <person name="Zheng C.-J."/>
            <person name="Schuster L."/>
            <person name="Cowan T.M."/>
            <person name="Smanski M.J."/>
            <person name="Chevrette M.G."/>
            <person name="De Carvalho L.P.S."/>
            <person name="Shen B."/>
        </authorList>
    </citation>
    <scope>NUCLEOTIDE SEQUENCE [LARGE SCALE GENOMIC DNA]</scope>
    <source>
        <strain evidence="2 3">NPDC019275</strain>
    </source>
</reference>
<dbReference type="Proteomes" id="UP001611415">
    <property type="component" value="Unassembled WGS sequence"/>
</dbReference>
<protein>
    <submittedName>
        <fullName evidence="2">Helix-turn-helix transcriptional regulator</fullName>
    </submittedName>
</protein>